<dbReference type="Proteomes" id="UP001501570">
    <property type="component" value="Unassembled WGS sequence"/>
</dbReference>
<evidence type="ECO:0008006" key="4">
    <source>
        <dbReference type="Google" id="ProtNLM"/>
    </source>
</evidence>
<protein>
    <recommendedName>
        <fullName evidence="4">Lipoprotein</fullName>
    </recommendedName>
</protein>
<name>A0ABP9RRV1_9ACTN</name>
<evidence type="ECO:0000313" key="3">
    <source>
        <dbReference type="Proteomes" id="UP001501570"/>
    </source>
</evidence>
<proteinExistence type="predicted"/>
<comment type="caution">
    <text evidence="2">The sequence shown here is derived from an EMBL/GenBank/DDBJ whole genome shotgun (WGS) entry which is preliminary data.</text>
</comment>
<evidence type="ECO:0000313" key="2">
    <source>
        <dbReference type="EMBL" id="GAA5185373.1"/>
    </source>
</evidence>
<organism evidence="2 3">
    <name type="scientific">Rugosimonospora acidiphila</name>
    <dbReference type="NCBI Taxonomy" id="556531"/>
    <lineage>
        <taxon>Bacteria</taxon>
        <taxon>Bacillati</taxon>
        <taxon>Actinomycetota</taxon>
        <taxon>Actinomycetes</taxon>
        <taxon>Micromonosporales</taxon>
        <taxon>Micromonosporaceae</taxon>
        <taxon>Rugosimonospora</taxon>
    </lineage>
</organism>
<feature type="compositionally biased region" description="Low complexity" evidence="1">
    <location>
        <begin position="8"/>
        <end position="29"/>
    </location>
</feature>
<accession>A0ABP9RRV1</accession>
<gene>
    <name evidence="2" type="ORF">GCM10023322_29200</name>
</gene>
<evidence type="ECO:0000256" key="1">
    <source>
        <dbReference type="SAM" id="MobiDB-lite"/>
    </source>
</evidence>
<dbReference type="EMBL" id="BAABJQ010000007">
    <property type="protein sequence ID" value="GAA5185373.1"/>
    <property type="molecule type" value="Genomic_DNA"/>
</dbReference>
<feature type="region of interest" description="Disordered" evidence="1">
    <location>
        <begin position="1"/>
        <end position="44"/>
    </location>
</feature>
<sequence>MMAMTACGSDSDTNSNAAASGANAAAVDAGDGDDGGSGLGPTLTVTFNVSGEAELKGNTTSTAPTDNGQSPESCAAYAKGAPADNGKTHYVLPTFLNGDISGKHVLMNALVEDYNGPGTYDLDGMAGPGGETDIEVDQRAYADQGDASGKVEVDGKGGGTFTFTKLAYSDGNGQVSPGISGTISWTCKN</sequence>
<reference evidence="3" key="1">
    <citation type="journal article" date="2019" name="Int. J. Syst. Evol. Microbiol.">
        <title>The Global Catalogue of Microorganisms (GCM) 10K type strain sequencing project: providing services to taxonomists for standard genome sequencing and annotation.</title>
        <authorList>
            <consortium name="The Broad Institute Genomics Platform"/>
            <consortium name="The Broad Institute Genome Sequencing Center for Infectious Disease"/>
            <person name="Wu L."/>
            <person name="Ma J."/>
        </authorList>
    </citation>
    <scope>NUCLEOTIDE SEQUENCE [LARGE SCALE GENOMIC DNA]</scope>
    <source>
        <strain evidence="3">JCM 18304</strain>
    </source>
</reference>
<keyword evidence="3" id="KW-1185">Reference proteome</keyword>